<name>A0ACD5Z3Z1_AVESA</name>
<dbReference type="EnsemblPlants" id="AVESA.00010b.r2.6CG1124830.3">
    <property type="protein sequence ID" value="AVESA.00010b.r2.6CG1124830.3.CDS.1"/>
    <property type="gene ID" value="AVESA.00010b.r2.6CG1124830"/>
</dbReference>
<keyword evidence="2" id="KW-1185">Reference proteome</keyword>
<accession>A0ACD5Z3Z1</accession>
<dbReference type="Proteomes" id="UP001732700">
    <property type="component" value="Chromosome 6C"/>
</dbReference>
<reference evidence="1" key="1">
    <citation type="submission" date="2021-05" db="EMBL/GenBank/DDBJ databases">
        <authorList>
            <person name="Scholz U."/>
            <person name="Mascher M."/>
            <person name="Fiebig A."/>
        </authorList>
    </citation>
    <scope>NUCLEOTIDE SEQUENCE [LARGE SCALE GENOMIC DNA]</scope>
</reference>
<reference evidence="1" key="2">
    <citation type="submission" date="2025-09" db="UniProtKB">
        <authorList>
            <consortium name="EnsemblPlants"/>
        </authorList>
    </citation>
    <scope>IDENTIFICATION</scope>
</reference>
<sequence length="399" mass="45769">MEGEMQPPTAISKVLDNDDLLIEILVRVGFPTTLVRAALVCKHWLRLVSDTNFLHQFSKLHPPALLGFYIAEGTQLQTPHFVPMLPQPPELDAVMHRTSQGIPTGTYVVHCRNNSILTARREGSGLAFGVHSMLCPERGMAIETSPRRDKTRGGYLYYTGRFLSTEERGIVSYLYVWMGCNFERRKSIAHVYMLHLGDGTWREHRTLSADQLFCVRVEPIPVLVDSKIYMANSQGKRDIVVLDLVASSFSTIQLPQGVEYGILGTITFSRVDDSSGLYLVHTKGLQLRIWLHKGYNWLLVQNICLREACANLRMSDCMVEDEHTDVLWLSQVVDNIEFMFLKMGRFMLYLDIKCRTLHKVYESTKVNPCWSYFLYPCKMIWPPTFPLLQDDPARFAFYT</sequence>
<organism evidence="1 2">
    <name type="scientific">Avena sativa</name>
    <name type="common">Oat</name>
    <dbReference type="NCBI Taxonomy" id="4498"/>
    <lineage>
        <taxon>Eukaryota</taxon>
        <taxon>Viridiplantae</taxon>
        <taxon>Streptophyta</taxon>
        <taxon>Embryophyta</taxon>
        <taxon>Tracheophyta</taxon>
        <taxon>Spermatophyta</taxon>
        <taxon>Magnoliopsida</taxon>
        <taxon>Liliopsida</taxon>
        <taxon>Poales</taxon>
        <taxon>Poaceae</taxon>
        <taxon>BOP clade</taxon>
        <taxon>Pooideae</taxon>
        <taxon>Poodae</taxon>
        <taxon>Poeae</taxon>
        <taxon>Poeae Chloroplast Group 1 (Aveneae type)</taxon>
        <taxon>Aveninae</taxon>
        <taxon>Avena</taxon>
    </lineage>
</organism>
<evidence type="ECO:0000313" key="1">
    <source>
        <dbReference type="EnsemblPlants" id="AVESA.00010b.r2.6CG1124830.3.CDS.1"/>
    </source>
</evidence>
<evidence type="ECO:0000313" key="2">
    <source>
        <dbReference type="Proteomes" id="UP001732700"/>
    </source>
</evidence>
<proteinExistence type="predicted"/>
<protein>
    <submittedName>
        <fullName evidence="1">Uncharacterized protein</fullName>
    </submittedName>
</protein>